<protein>
    <submittedName>
        <fullName evidence="2">Uncharacterized protein</fullName>
    </submittedName>
</protein>
<name>A0A4C1TY66_EUMVA</name>
<organism evidence="2 3">
    <name type="scientific">Eumeta variegata</name>
    <name type="common">Bagworm moth</name>
    <name type="synonym">Eumeta japonica</name>
    <dbReference type="NCBI Taxonomy" id="151549"/>
    <lineage>
        <taxon>Eukaryota</taxon>
        <taxon>Metazoa</taxon>
        <taxon>Ecdysozoa</taxon>
        <taxon>Arthropoda</taxon>
        <taxon>Hexapoda</taxon>
        <taxon>Insecta</taxon>
        <taxon>Pterygota</taxon>
        <taxon>Neoptera</taxon>
        <taxon>Endopterygota</taxon>
        <taxon>Lepidoptera</taxon>
        <taxon>Glossata</taxon>
        <taxon>Ditrysia</taxon>
        <taxon>Tineoidea</taxon>
        <taxon>Psychidae</taxon>
        <taxon>Oiketicinae</taxon>
        <taxon>Eumeta</taxon>
    </lineage>
</organism>
<feature type="compositionally biased region" description="Basic and acidic residues" evidence="1">
    <location>
        <begin position="136"/>
        <end position="146"/>
    </location>
</feature>
<gene>
    <name evidence="2" type="ORF">EVAR_78470_1</name>
</gene>
<feature type="compositionally biased region" description="Acidic residues" evidence="1">
    <location>
        <begin position="102"/>
        <end position="111"/>
    </location>
</feature>
<evidence type="ECO:0000256" key="1">
    <source>
        <dbReference type="SAM" id="MobiDB-lite"/>
    </source>
</evidence>
<evidence type="ECO:0000313" key="2">
    <source>
        <dbReference type="EMBL" id="GBP19001.1"/>
    </source>
</evidence>
<sequence length="146" mass="16442">MPASVASVLVAKQPLRVKVTSPVEYCVKEHRVRRPREPVKYCDLMILLLKTRCNDCFLESDQCDSDGDVDDCLFYGADIENNHSSEQEITEESVSTTKADGSDSESSDDDNIPIAQLRPSKYYYGKNRYNGPQNHLPEESALHSII</sequence>
<dbReference type="AlphaFoldDB" id="A0A4C1TY66"/>
<keyword evidence="3" id="KW-1185">Reference proteome</keyword>
<evidence type="ECO:0000313" key="3">
    <source>
        <dbReference type="Proteomes" id="UP000299102"/>
    </source>
</evidence>
<dbReference type="EMBL" id="BGZK01000103">
    <property type="protein sequence ID" value="GBP19001.1"/>
    <property type="molecule type" value="Genomic_DNA"/>
</dbReference>
<proteinExistence type="predicted"/>
<dbReference type="OrthoDB" id="7488757at2759"/>
<accession>A0A4C1TY66</accession>
<feature type="region of interest" description="Disordered" evidence="1">
    <location>
        <begin position="83"/>
        <end position="146"/>
    </location>
</feature>
<comment type="caution">
    <text evidence="2">The sequence shown here is derived from an EMBL/GenBank/DDBJ whole genome shotgun (WGS) entry which is preliminary data.</text>
</comment>
<reference evidence="2 3" key="1">
    <citation type="journal article" date="2019" name="Commun. Biol.">
        <title>The bagworm genome reveals a unique fibroin gene that provides high tensile strength.</title>
        <authorList>
            <person name="Kono N."/>
            <person name="Nakamura H."/>
            <person name="Ohtoshi R."/>
            <person name="Tomita M."/>
            <person name="Numata K."/>
            <person name="Arakawa K."/>
        </authorList>
    </citation>
    <scope>NUCLEOTIDE SEQUENCE [LARGE SCALE GENOMIC DNA]</scope>
</reference>
<dbReference type="Proteomes" id="UP000299102">
    <property type="component" value="Unassembled WGS sequence"/>
</dbReference>